<evidence type="ECO:0000313" key="3">
    <source>
        <dbReference type="EMBL" id="KXS32978.1"/>
    </source>
</evidence>
<dbReference type="GO" id="GO:0003824">
    <property type="term" value="F:catalytic activity"/>
    <property type="evidence" value="ECO:0007669"/>
    <property type="project" value="UniProtKB-ARBA"/>
</dbReference>
<dbReference type="NCBIfam" id="TIGR00254">
    <property type="entry name" value="GGDEF"/>
    <property type="match status" value="1"/>
</dbReference>
<feature type="transmembrane region" description="Helical" evidence="1">
    <location>
        <begin position="78"/>
        <end position="100"/>
    </location>
</feature>
<evidence type="ECO:0000256" key="1">
    <source>
        <dbReference type="SAM" id="Phobius"/>
    </source>
</evidence>
<sequence>MSSEGLVMEERKVSYFGRIVFIAAEVFLISFLDYSIANALPVEMARYISLDVLYCLPIIQTARLTALHAMRRYDTQTSTFVGVAIALVWSATEVLVSWPYFPVSAFVLNTFTRSVVFTVIGRVLVKLWRERKYAYLDNLTGLANRLDLLEKLETEQGRSERTGRPYSLLLIDIDRFKKLNDDLGHHVGDQALKAMAGILKSSSRQVDVPARLGGDEFVLLLPETDKLSCDILVKRMEASAQQIFAEHSWPISLSIGMTTNIGKNIDAEMVIRLADENMYQAKKLKQKMMQGDSGRW</sequence>
<dbReference type="Proteomes" id="UP000070578">
    <property type="component" value="Unassembled WGS sequence"/>
</dbReference>
<protein>
    <submittedName>
        <fullName evidence="3">Diguanylate cyclase</fullName>
    </submittedName>
</protein>
<dbReference type="PANTHER" id="PTHR46663">
    <property type="entry name" value="DIGUANYLATE CYCLASE DGCT-RELATED"/>
    <property type="match status" value="1"/>
</dbReference>
<gene>
    <name evidence="3" type="ORF">AWT59_0905</name>
</gene>
<dbReference type="InterPro" id="IPR000160">
    <property type="entry name" value="GGDEF_dom"/>
</dbReference>
<evidence type="ECO:0000259" key="2">
    <source>
        <dbReference type="PROSITE" id="PS50887"/>
    </source>
</evidence>
<proteinExistence type="predicted"/>
<dbReference type="SUPFAM" id="SSF55073">
    <property type="entry name" value="Nucleotide cyclase"/>
    <property type="match status" value="1"/>
</dbReference>
<comment type="caution">
    <text evidence="3">The sequence shown here is derived from an EMBL/GenBank/DDBJ whole genome shotgun (WGS) entry which is preliminary data.</text>
</comment>
<feature type="transmembrane region" description="Helical" evidence="1">
    <location>
        <begin position="12"/>
        <end position="32"/>
    </location>
</feature>
<dbReference type="InterPro" id="IPR043128">
    <property type="entry name" value="Rev_trsase/Diguanyl_cyclase"/>
</dbReference>
<dbReference type="SMART" id="SM00267">
    <property type="entry name" value="GGDEF"/>
    <property type="match status" value="1"/>
</dbReference>
<dbReference type="InterPro" id="IPR052163">
    <property type="entry name" value="DGC-Regulatory_Protein"/>
</dbReference>
<keyword evidence="1" id="KW-0812">Transmembrane</keyword>
<dbReference type="EMBL" id="LSLI01000014">
    <property type="protein sequence ID" value="KXS32978.1"/>
    <property type="molecule type" value="Genomic_DNA"/>
</dbReference>
<accession>A0A139BVU7</accession>
<dbReference type="CDD" id="cd01949">
    <property type="entry name" value="GGDEF"/>
    <property type="match status" value="1"/>
</dbReference>
<evidence type="ECO:0000313" key="4">
    <source>
        <dbReference type="Proteomes" id="UP000070578"/>
    </source>
</evidence>
<dbReference type="Pfam" id="PF00990">
    <property type="entry name" value="GGDEF"/>
    <property type="match status" value="1"/>
</dbReference>
<name>A0A139BVU7_9PROT</name>
<dbReference type="AlphaFoldDB" id="A0A139BVU7"/>
<dbReference type="PROSITE" id="PS50887">
    <property type="entry name" value="GGDEF"/>
    <property type="match status" value="1"/>
</dbReference>
<dbReference type="Gene3D" id="3.30.70.270">
    <property type="match status" value="1"/>
</dbReference>
<dbReference type="FunFam" id="3.30.70.270:FF:000001">
    <property type="entry name" value="Diguanylate cyclase domain protein"/>
    <property type="match status" value="1"/>
</dbReference>
<reference evidence="3 4" key="1">
    <citation type="submission" date="2016-02" db="EMBL/GenBank/DDBJ databases">
        <authorList>
            <person name="Wen L."/>
            <person name="He K."/>
            <person name="Yang H."/>
        </authorList>
    </citation>
    <scope>NUCLEOTIDE SEQUENCE [LARGE SCALE GENOMIC DNA]</scope>
    <source>
        <strain evidence="3">ShG14-8</strain>
    </source>
</reference>
<reference evidence="3 4" key="2">
    <citation type="submission" date="2016-03" db="EMBL/GenBank/DDBJ databases">
        <title>New uncultured bacterium of the family Gallionellaceae from acid mine drainage: description and reconstruction of genome based on metagenomic analysis of microbial community.</title>
        <authorList>
            <person name="Kadnikov V."/>
            <person name="Ivasenko D."/>
            <person name="Beletsky A."/>
            <person name="Mardanov A."/>
            <person name="Danilova E."/>
            <person name="Pimenov N."/>
            <person name="Karnachuk O."/>
            <person name="Ravin N."/>
        </authorList>
    </citation>
    <scope>NUCLEOTIDE SEQUENCE [LARGE SCALE GENOMIC DNA]</scope>
    <source>
        <strain evidence="3">ShG14-8</strain>
    </source>
</reference>
<dbReference type="InterPro" id="IPR029787">
    <property type="entry name" value="Nucleotide_cyclase"/>
</dbReference>
<keyword evidence="1" id="KW-0472">Membrane</keyword>
<organism evidence="3 4">
    <name type="scientific">Candidatus Gallionella acididurans</name>
    <dbReference type="NCBI Taxonomy" id="1796491"/>
    <lineage>
        <taxon>Bacteria</taxon>
        <taxon>Pseudomonadati</taxon>
        <taxon>Pseudomonadota</taxon>
        <taxon>Betaproteobacteria</taxon>
        <taxon>Nitrosomonadales</taxon>
        <taxon>Gallionellaceae</taxon>
        <taxon>Gallionella</taxon>
    </lineage>
</organism>
<keyword evidence="1" id="KW-1133">Transmembrane helix</keyword>
<feature type="transmembrane region" description="Helical" evidence="1">
    <location>
        <begin position="106"/>
        <end position="125"/>
    </location>
</feature>
<feature type="domain" description="GGDEF" evidence="2">
    <location>
        <begin position="164"/>
        <end position="293"/>
    </location>
</feature>
<dbReference type="PANTHER" id="PTHR46663:SF4">
    <property type="entry name" value="DIGUANYLATE CYCLASE DGCT-RELATED"/>
    <property type="match status" value="1"/>
</dbReference>